<dbReference type="Pfam" id="PF13873">
    <property type="entry name" value="Myb_DNA-bind_5"/>
    <property type="match status" value="1"/>
</dbReference>
<evidence type="ECO:0000256" key="2">
    <source>
        <dbReference type="ARBA" id="ARBA00016807"/>
    </source>
</evidence>
<keyword evidence="3" id="KW-0805">Transcription regulation</keyword>
<keyword evidence="7" id="KW-0175">Coiled coil</keyword>
<keyword evidence="5" id="KW-0804">Transcription</keyword>
<dbReference type="AlphaFoldDB" id="A0A6I9V4H6"/>
<reference evidence="9" key="1">
    <citation type="submission" date="2025-05" db="UniProtKB">
        <authorList>
            <consortium name="RefSeq"/>
        </authorList>
    </citation>
    <scope>NUCLEOTIDE SEQUENCE [LARGE SCALE GENOMIC DNA]</scope>
</reference>
<reference evidence="10" key="2">
    <citation type="submission" date="2025-08" db="UniProtKB">
        <authorList>
            <consortium name="RefSeq"/>
        </authorList>
    </citation>
    <scope>IDENTIFICATION</scope>
    <source>
        <tissue evidence="10">Adult</tissue>
    </source>
</reference>
<keyword evidence="9" id="KW-1185">Reference proteome</keyword>
<dbReference type="InParanoid" id="A0A6I9V4H6"/>
<evidence type="ECO:0000256" key="6">
    <source>
        <dbReference type="ARBA" id="ARBA00025466"/>
    </source>
</evidence>
<dbReference type="GeneID" id="105222065"/>
<evidence type="ECO:0000256" key="7">
    <source>
        <dbReference type="SAM" id="Coils"/>
    </source>
</evidence>
<evidence type="ECO:0000313" key="10">
    <source>
        <dbReference type="RefSeq" id="XP_011197549.2"/>
    </source>
</evidence>
<evidence type="ECO:0000256" key="5">
    <source>
        <dbReference type="ARBA" id="ARBA00023163"/>
    </source>
</evidence>
<proteinExistence type="predicted"/>
<gene>
    <name evidence="10" type="primary">LOC105222065</name>
</gene>
<protein>
    <recommendedName>
        <fullName evidence="2">Regulatory protein zeste</fullName>
    </recommendedName>
</protein>
<dbReference type="GO" id="GO:0003677">
    <property type="term" value="F:DNA binding"/>
    <property type="evidence" value="ECO:0007669"/>
    <property type="project" value="UniProtKB-KW"/>
</dbReference>
<comment type="function">
    <text evidence="6">Involved in transvection phenomena (= synapsis-dependent gene expression), where the synaptic pairing of chromosomes carrying genes with which zeste interacts influences the expression of these genes. Zeste binds to DNA and stimulates transcription from a nearby promoter.</text>
</comment>
<dbReference type="KEGG" id="bdr:105222065"/>
<evidence type="ECO:0000313" key="9">
    <source>
        <dbReference type="Proteomes" id="UP001652620"/>
    </source>
</evidence>
<evidence type="ECO:0000256" key="3">
    <source>
        <dbReference type="ARBA" id="ARBA00023015"/>
    </source>
</evidence>
<sequence length="322" mass="36301">MDSSLTKSKYDRATHEQLEQYVAFCQAHPEIGNRKYSTKSPQEIQQLWKQLAEELNSCRGPTRSVAKWKETLGVWKSQLRIRGKRLKMSQGLTSGGSTSKPMSDFEKKALSTFDLPAVNEAKGFGLMSHEPLTVDCSTTPTETASSSCSRLSSCTSPLPSFNQEQPASAEAPIKPALSACPSESLENLDAATPQLSRGDRKKLLDTLIANIVKRNAVEEQKQRIESERQLEHREMMQVIQDLTNTVAEGERQRTESERHREHREIMQAIKGLTNTIAEEQKKRIASERRQEHREIMQAIQGLTNTVAEFLNVLKQRLHNGSE</sequence>
<dbReference type="InterPro" id="IPR028002">
    <property type="entry name" value="Myb_DNA-bind_5"/>
</dbReference>
<feature type="domain" description="Myb/SANT-like DNA-binding" evidence="8">
    <location>
        <begin position="13"/>
        <end position="80"/>
    </location>
</feature>
<name>A0A6I9V4H6_BACDO</name>
<accession>A0A6I9V4H6</accession>
<evidence type="ECO:0000256" key="4">
    <source>
        <dbReference type="ARBA" id="ARBA00023125"/>
    </source>
</evidence>
<organism evidence="9 10">
    <name type="scientific">Bactrocera dorsalis</name>
    <name type="common">Oriental fruit fly</name>
    <name type="synonym">Dacus dorsalis</name>
    <dbReference type="NCBI Taxonomy" id="27457"/>
    <lineage>
        <taxon>Eukaryota</taxon>
        <taxon>Metazoa</taxon>
        <taxon>Ecdysozoa</taxon>
        <taxon>Arthropoda</taxon>
        <taxon>Hexapoda</taxon>
        <taxon>Insecta</taxon>
        <taxon>Pterygota</taxon>
        <taxon>Neoptera</taxon>
        <taxon>Endopterygota</taxon>
        <taxon>Diptera</taxon>
        <taxon>Brachycera</taxon>
        <taxon>Muscomorpha</taxon>
        <taxon>Tephritoidea</taxon>
        <taxon>Tephritidae</taxon>
        <taxon>Bactrocera</taxon>
        <taxon>Bactrocera</taxon>
    </lineage>
</organism>
<dbReference type="Proteomes" id="UP001652620">
    <property type="component" value="Chromosome 1"/>
</dbReference>
<evidence type="ECO:0000259" key="8">
    <source>
        <dbReference type="Pfam" id="PF13873"/>
    </source>
</evidence>
<dbReference type="RefSeq" id="XP_011197549.2">
    <property type="nucleotide sequence ID" value="XM_011199247.4"/>
</dbReference>
<evidence type="ECO:0000256" key="1">
    <source>
        <dbReference type="ARBA" id="ARBA00011764"/>
    </source>
</evidence>
<dbReference type="OrthoDB" id="8044155at2759"/>
<comment type="subunit">
    <text evidence="1">Self-associates forming complexes of several hundred monomers.</text>
</comment>
<keyword evidence="4" id="KW-0238">DNA-binding</keyword>
<feature type="coiled-coil region" evidence="7">
    <location>
        <begin position="214"/>
        <end position="282"/>
    </location>
</feature>